<comment type="catalytic activity">
    <reaction evidence="1">
        <text>ATP + protein L-histidine = ADP + protein N-phospho-L-histidine.</text>
        <dbReference type="EC" id="2.7.13.3"/>
    </reaction>
</comment>
<dbReference type="RefSeq" id="WP_081745518.1">
    <property type="nucleotide sequence ID" value="NZ_JBKVAZ010000037.1"/>
</dbReference>
<dbReference type="CDD" id="cd00082">
    <property type="entry name" value="HisKA"/>
    <property type="match status" value="1"/>
</dbReference>
<dbReference type="Gene3D" id="3.30.565.10">
    <property type="entry name" value="Histidine kinase-like ATPase, C-terminal domain"/>
    <property type="match status" value="1"/>
</dbReference>
<feature type="modified residue" description="4-aspartylphosphate" evidence="10">
    <location>
        <position position="636"/>
    </location>
</feature>
<dbReference type="InterPro" id="IPR001789">
    <property type="entry name" value="Sig_transdc_resp-reg_receiver"/>
</dbReference>
<dbReference type="PANTHER" id="PTHR45339:SF1">
    <property type="entry name" value="HYBRID SIGNAL TRANSDUCTION HISTIDINE KINASE J"/>
    <property type="match status" value="1"/>
</dbReference>
<dbReference type="PANTHER" id="PTHR45339">
    <property type="entry name" value="HYBRID SIGNAL TRANSDUCTION HISTIDINE KINASE J"/>
    <property type="match status" value="1"/>
</dbReference>
<dbReference type="InterPro" id="IPR005467">
    <property type="entry name" value="His_kinase_dom"/>
</dbReference>
<keyword evidence="11" id="KW-1133">Transmembrane helix</keyword>
<dbReference type="OrthoDB" id="9803190at2"/>
<dbReference type="Gene3D" id="3.30.450.20">
    <property type="entry name" value="PAS domain"/>
    <property type="match status" value="1"/>
</dbReference>
<protein>
    <recommendedName>
        <fullName evidence="4">Stage 0 sporulation protein A homolog</fullName>
        <ecNumber evidence="3">2.7.13.3</ecNumber>
    </recommendedName>
</protein>
<dbReference type="Proteomes" id="UP000261166">
    <property type="component" value="Unassembled WGS sequence"/>
</dbReference>
<dbReference type="Pfam" id="PF00072">
    <property type="entry name" value="Response_reg"/>
    <property type="match status" value="1"/>
</dbReference>
<comment type="function">
    <text evidence="9">May play the central regulatory role in sporulation. It may be an element of the effector pathway responsible for the activation of sporulation genes in response to nutritional stress. Spo0A may act in concert with spo0H (a sigma factor) to control the expression of some genes that are critical to the sporulation process.</text>
</comment>
<comment type="subcellular location">
    <subcellularLocation>
        <location evidence="2">Membrane</location>
    </subcellularLocation>
</comment>
<evidence type="ECO:0000259" key="12">
    <source>
        <dbReference type="PROSITE" id="PS50109"/>
    </source>
</evidence>
<keyword evidence="5 10" id="KW-0597">Phosphoprotein</keyword>
<dbReference type="InterPro" id="IPR004358">
    <property type="entry name" value="Sig_transdc_His_kin-like_C"/>
</dbReference>
<feature type="transmembrane region" description="Helical" evidence="11">
    <location>
        <begin position="288"/>
        <end position="309"/>
    </location>
</feature>
<evidence type="ECO:0000313" key="16">
    <source>
        <dbReference type="Proteomes" id="UP000260812"/>
    </source>
</evidence>
<dbReference type="Gene3D" id="1.10.287.130">
    <property type="match status" value="1"/>
</dbReference>
<dbReference type="InterPro" id="IPR036097">
    <property type="entry name" value="HisK_dim/P_sf"/>
</dbReference>
<gene>
    <name evidence="15" type="ORF">DWY69_14175</name>
    <name evidence="14" type="ORF">DXC51_25470</name>
</gene>
<keyword evidence="8" id="KW-0902">Two-component regulatory system</keyword>
<keyword evidence="16" id="KW-1185">Reference proteome</keyword>
<feature type="domain" description="Response regulatory" evidence="13">
    <location>
        <begin position="584"/>
        <end position="705"/>
    </location>
</feature>
<dbReference type="EMBL" id="QVLV01000028">
    <property type="protein sequence ID" value="RGE56266.1"/>
    <property type="molecule type" value="Genomic_DNA"/>
</dbReference>
<dbReference type="InterPro" id="IPR003661">
    <property type="entry name" value="HisK_dim/P_dom"/>
</dbReference>
<dbReference type="Gene3D" id="3.40.50.2300">
    <property type="match status" value="1"/>
</dbReference>
<dbReference type="PRINTS" id="PR00344">
    <property type="entry name" value="BCTRLSENSOR"/>
</dbReference>
<dbReference type="SUPFAM" id="SSF52172">
    <property type="entry name" value="CheY-like"/>
    <property type="match status" value="1"/>
</dbReference>
<evidence type="ECO:0000256" key="1">
    <source>
        <dbReference type="ARBA" id="ARBA00000085"/>
    </source>
</evidence>
<evidence type="ECO:0000313" key="14">
    <source>
        <dbReference type="EMBL" id="RGE56266.1"/>
    </source>
</evidence>
<dbReference type="SMART" id="SM00448">
    <property type="entry name" value="REC"/>
    <property type="match status" value="1"/>
</dbReference>
<dbReference type="PROSITE" id="PS50109">
    <property type="entry name" value="HIS_KIN"/>
    <property type="match status" value="1"/>
</dbReference>
<dbReference type="AlphaFoldDB" id="A0A3E3HWQ9"/>
<keyword evidence="11" id="KW-0472">Membrane</keyword>
<evidence type="ECO:0000259" key="13">
    <source>
        <dbReference type="PROSITE" id="PS50110"/>
    </source>
</evidence>
<evidence type="ECO:0000256" key="3">
    <source>
        <dbReference type="ARBA" id="ARBA00012438"/>
    </source>
</evidence>
<dbReference type="InterPro" id="IPR036890">
    <property type="entry name" value="HATPase_C_sf"/>
</dbReference>
<dbReference type="GO" id="GO:0016020">
    <property type="term" value="C:membrane"/>
    <property type="evidence" value="ECO:0007669"/>
    <property type="project" value="UniProtKB-SubCell"/>
</dbReference>
<evidence type="ECO:0000256" key="4">
    <source>
        <dbReference type="ARBA" id="ARBA00018672"/>
    </source>
</evidence>
<evidence type="ECO:0000313" key="17">
    <source>
        <dbReference type="Proteomes" id="UP000261166"/>
    </source>
</evidence>
<evidence type="ECO:0000256" key="5">
    <source>
        <dbReference type="ARBA" id="ARBA00022553"/>
    </source>
</evidence>
<dbReference type="PROSITE" id="PS50110">
    <property type="entry name" value="RESPONSE_REGULATORY"/>
    <property type="match status" value="1"/>
</dbReference>
<accession>A0A3E3HWQ9</accession>
<dbReference type="GeneID" id="97990111"/>
<comment type="caution">
    <text evidence="14">The sequence shown here is derived from an EMBL/GenBank/DDBJ whole genome shotgun (WGS) entry which is preliminary data.</text>
</comment>
<dbReference type="InterPro" id="IPR011006">
    <property type="entry name" value="CheY-like_superfamily"/>
</dbReference>
<keyword evidence="7" id="KW-0418">Kinase</keyword>
<dbReference type="EMBL" id="QVLU01000012">
    <property type="protein sequence ID" value="RGE70992.1"/>
    <property type="molecule type" value="Genomic_DNA"/>
</dbReference>
<keyword evidence="6" id="KW-0808">Transferase</keyword>
<evidence type="ECO:0000256" key="9">
    <source>
        <dbReference type="ARBA" id="ARBA00024867"/>
    </source>
</evidence>
<dbReference type="Proteomes" id="UP000260812">
    <property type="component" value="Unassembled WGS sequence"/>
</dbReference>
<dbReference type="CDD" id="cd17546">
    <property type="entry name" value="REC_hyHK_CKI1_RcsC-like"/>
    <property type="match status" value="1"/>
</dbReference>
<dbReference type="SMART" id="SM00388">
    <property type="entry name" value="HisKA"/>
    <property type="match status" value="1"/>
</dbReference>
<dbReference type="GO" id="GO:0000155">
    <property type="term" value="F:phosphorelay sensor kinase activity"/>
    <property type="evidence" value="ECO:0007669"/>
    <property type="project" value="InterPro"/>
</dbReference>
<evidence type="ECO:0000256" key="11">
    <source>
        <dbReference type="SAM" id="Phobius"/>
    </source>
</evidence>
<name>A0A3E3HWQ9_9FIRM</name>
<reference evidence="14 17" key="1">
    <citation type="submission" date="2018-08" db="EMBL/GenBank/DDBJ databases">
        <title>A genome reference for cultivated species of the human gut microbiota.</title>
        <authorList>
            <person name="Zou Y."/>
            <person name="Xue W."/>
            <person name="Luo G."/>
        </authorList>
    </citation>
    <scope>NUCLEOTIDE SEQUENCE [LARGE SCALE GENOMIC DNA]</scope>
    <source>
        <strain evidence="15 17">AF26-4BH</strain>
        <strain evidence="14">TF05-5AC</strain>
    </source>
</reference>
<dbReference type="SMART" id="SM00387">
    <property type="entry name" value="HATPase_c"/>
    <property type="match status" value="1"/>
</dbReference>
<dbReference type="Pfam" id="PF02518">
    <property type="entry name" value="HATPase_c"/>
    <property type="match status" value="1"/>
</dbReference>
<dbReference type="SUPFAM" id="SSF55874">
    <property type="entry name" value="ATPase domain of HSP90 chaperone/DNA topoisomerase II/histidine kinase"/>
    <property type="match status" value="1"/>
</dbReference>
<evidence type="ECO:0000313" key="15">
    <source>
        <dbReference type="EMBL" id="RGE70992.1"/>
    </source>
</evidence>
<dbReference type="InterPro" id="IPR003594">
    <property type="entry name" value="HATPase_dom"/>
</dbReference>
<evidence type="ECO:0000256" key="2">
    <source>
        <dbReference type="ARBA" id="ARBA00004370"/>
    </source>
</evidence>
<keyword evidence="11" id="KW-0812">Transmembrane</keyword>
<sequence>MKKHRIRNMIGAAFIILAIAGTVAAMVYETQKTIYRESSGHLVEIAHQLSERFSDQCETNWNVLDTFIRDYYLIYGSGTKEELVSFLSDYQQTWGYSHLFFIDKSGSFIYETGKISKLQFDNSQSIYRVISKRENVVAPATDYDGTEILLFARPVEPFELDGHLIEGAGICYEVQSMLENMNINAFKESCDVYLLDADGITVARSIHEDSMDAYNIVNAVEKENPELGNLEEQLLSGKNDGIMQIKAKGRDAYLSYTTVDVVGWKQLLMVPVDVVNNEMHNYTRMTGMLVAVLILLAAAGIGGIVHFFYRINAEKKQKEIELEYEHKANESKSRFLANMSHDIRTPMNGVLGMATLAAANIDDRQKALEYIDKIQISGKYLVSLINDILDVSKISEGAFEIAEKPMNISDFIEDIRVVIGPLADNKKQHFTIEKDIRNEYVIGDKLHLNQIGINILSNAVKFTPEGEEIRLSIVETPGASGEYAHYHMEFRDNGIGMKKEFIEHIFESFTREKDSTIDSIEGSGLGMFIVKNLVELMHGTIKVESEPGKGSCFIVDLELKLDPNGIKADKEEPEDSTEAICGRKILLAEDNIMNREIAVEMLQEMGAFVITAENGQEAVEKFAESPTEYFDVILMDVMMPVMGGYEASRRIRRLERADAESVPIIAITANAFQEDIIESEEAGMNAHLSKPLDFVALGRQIELLTRHKRKLQREKGKRT</sequence>
<evidence type="ECO:0000256" key="6">
    <source>
        <dbReference type="ARBA" id="ARBA00022679"/>
    </source>
</evidence>
<organism evidence="14 16">
    <name type="scientific">Eisenbergiella massiliensis</name>
    <dbReference type="NCBI Taxonomy" id="1720294"/>
    <lineage>
        <taxon>Bacteria</taxon>
        <taxon>Bacillati</taxon>
        <taxon>Bacillota</taxon>
        <taxon>Clostridia</taxon>
        <taxon>Lachnospirales</taxon>
        <taxon>Lachnospiraceae</taxon>
        <taxon>Eisenbergiella</taxon>
    </lineage>
</organism>
<dbReference type="SUPFAM" id="SSF47384">
    <property type="entry name" value="Homodimeric domain of signal transducing histidine kinase"/>
    <property type="match status" value="1"/>
</dbReference>
<evidence type="ECO:0000256" key="7">
    <source>
        <dbReference type="ARBA" id="ARBA00022777"/>
    </source>
</evidence>
<dbReference type="FunFam" id="3.30.565.10:FF:000006">
    <property type="entry name" value="Sensor histidine kinase WalK"/>
    <property type="match status" value="1"/>
</dbReference>
<feature type="domain" description="Histidine kinase" evidence="12">
    <location>
        <begin position="338"/>
        <end position="561"/>
    </location>
</feature>
<dbReference type="Pfam" id="PF00512">
    <property type="entry name" value="HisKA"/>
    <property type="match status" value="1"/>
</dbReference>
<proteinExistence type="predicted"/>
<evidence type="ECO:0000256" key="8">
    <source>
        <dbReference type="ARBA" id="ARBA00023012"/>
    </source>
</evidence>
<evidence type="ECO:0000256" key="10">
    <source>
        <dbReference type="PROSITE-ProRule" id="PRU00169"/>
    </source>
</evidence>
<dbReference type="EC" id="2.7.13.3" evidence="3"/>